<comment type="caution">
    <text evidence="1">The sequence shown here is derived from an EMBL/GenBank/DDBJ whole genome shotgun (WGS) entry which is preliminary data.</text>
</comment>
<keyword evidence="2" id="KW-1185">Reference proteome</keyword>
<name>A0ACC2D130_DIPCM</name>
<dbReference type="EMBL" id="CM055099">
    <property type="protein sequence ID" value="KAJ7547938.1"/>
    <property type="molecule type" value="Genomic_DNA"/>
</dbReference>
<evidence type="ECO:0000313" key="2">
    <source>
        <dbReference type="Proteomes" id="UP001162992"/>
    </source>
</evidence>
<reference evidence="2" key="1">
    <citation type="journal article" date="2024" name="Proc. Natl. Acad. Sci. U.S.A.">
        <title>Extraordinary preservation of gene collinearity over three hundred million years revealed in homosporous lycophytes.</title>
        <authorList>
            <person name="Li C."/>
            <person name="Wickell D."/>
            <person name="Kuo L.Y."/>
            <person name="Chen X."/>
            <person name="Nie B."/>
            <person name="Liao X."/>
            <person name="Peng D."/>
            <person name="Ji J."/>
            <person name="Jenkins J."/>
            <person name="Williams M."/>
            <person name="Shu S."/>
            <person name="Plott C."/>
            <person name="Barry K."/>
            <person name="Rajasekar S."/>
            <person name="Grimwood J."/>
            <person name="Han X."/>
            <person name="Sun S."/>
            <person name="Hou Z."/>
            <person name="He W."/>
            <person name="Dai G."/>
            <person name="Sun C."/>
            <person name="Schmutz J."/>
            <person name="Leebens-Mack J.H."/>
            <person name="Li F.W."/>
            <person name="Wang L."/>
        </authorList>
    </citation>
    <scope>NUCLEOTIDE SEQUENCE [LARGE SCALE GENOMIC DNA]</scope>
    <source>
        <strain evidence="2">cv. PW_Plant_1</strain>
    </source>
</reference>
<organism evidence="1 2">
    <name type="scientific">Diphasiastrum complanatum</name>
    <name type="common">Issler's clubmoss</name>
    <name type="synonym">Lycopodium complanatum</name>
    <dbReference type="NCBI Taxonomy" id="34168"/>
    <lineage>
        <taxon>Eukaryota</taxon>
        <taxon>Viridiplantae</taxon>
        <taxon>Streptophyta</taxon>
        <taxon>Embryophyta</taxon>
        <taxon>Tracheophyta</taxon>
        <taxon>Lycopodiopsida</taxon>
        <taxon>Lycopodiales</taxon>
        <taxon>Lycopodiaceae</taxon>
        <taxon>Lycopodioideae</taxon>
        <taxon>Diphasiastrum</taxon>
    </lineage>
</organism>
<proteinExistence type="predicted"/>
<protein>
    <submittedName>
        <fullName evidence="1">Uncharacterized protein</fullName>
    </submittedName>
</protein>
<sequence>MVQDEKKSGGFLHAEPEGGRYYNPYADLYGNIDQRSMDSLYRLPTAPEFLFTEEAAFQRRSFGENLTYYTGCGYLSGAVLGGSKGLVDGLRSREDGDTLKLRVNRVLNASGHKGRAIGNTFGILGLLYAGMESGTCYLRGTDDILNNVIAGLGTGALYKAAAGPRTAAIAGAVGGMAAGGIVAGKQLFKRYLPI</sequence>
<accession>A0ACC2D130</accession>
<dbReference type="Proteomes" id="UP001162992">
    <property type="component" value="Chromosome 8"/>
</dbReference>
<evidence type="ECO:0000313" key="1">
    <source>
        <dbReference type="EMBL" id="KAJ7547938.1"/>
    </source>
</evidence>
<gene>
    <name evidence="1" type="ORF">O6H91_08G110600</name>
</gene>